<evidence type="ECO:0008006" key="10">
    <source>
        <dbReference type="Google" id="ProtNLM"/>
    </source>
</evidence>
<feature type="transmembrane region" description="Helical" evidence="7">
    <location>
        <begin position="125"/>
        <end position="142"/>
    </location>
</feature>
<keyword evidence="3 7" id="KW-0812">Transmembrane</keyword>
<dbReference type="EMBL" id="NEVR01000002">
    <property type="protein sequence ID" value="OZI64961.1"/>
    <property type="molecule type" value="Genomic_DNA"/>
</dbReference>
<dbReference type="Proteomes" id="UP000216354">
    <property type="component" value="Unassembled WGS sequence"/>
</dbReference>
<feature type="transmembrane region" description="Helical" evidence="7">
    <location>
        <begin position="354"/>
        <end position="376"/>
    </location>
</feature>
<dbReference type="PANTHER" id="PTHR10010">
    <property type="entry name" value="SOLUTE CARRIER FAMILY 34 SODIUM PHOSPHATE , MEMBER 2-RELATED"/>
    <property type="match status" value="1"/>
</dbReference>
<evidence type="ECO:0000256" key="5">
    <source>
        <dbReference type="ARBA" id="ARBA00023136"/>
    </source>
</evidence>
<keyword evidence="2" id="KW-1003">Cell membrane</keyword>
<dbReference type="PANTHER" id="PTHR10010:SF46">
    <property type="entry name" value="SODIUM-DEPENDENT PHOSPHATE TRANSPORT PROTEIN 2B"/>
    <property type="match status" value="1"/>
</dbReference>
<dbReference type="NCBIfam" id="NF037997">
    <property type="entry name" value="Na_Pi_symport"/>
    <property type="match status" value="1"/>
</dbReference>
<evidence type="ECO:0000256" key="2">
    <source>
        <dbReference type="ARBA" id="ARBA00022475"/>
    </source>
</evidence>
<feature type="transmembrane region" description="Helical" evidence="7">
    <location>
        <begin position="162"/>
        <end position="182"/>
    </location>
</feature>
<evidence type="ECO:0000256" key="3">
    <source>
        <dbReference type="ARBA" id="ARBA00022692"/>
    </source>
</evidence>
<accession>A0ABX4EYX6</accession>
<feature type="transmembrane region" description="Helical" evidence="7">
    <location>
        <begin position="321"/>
        <end position="342"/>
    </location>
</feature>
<keyword evidence="9" id="KW-1185">Reference proteome</keyword>
<evidence type="ECO:0000313" key="8">
    <source>
        <dbReference type="EMBL" id="OZI64961.1"/>
    </source>
</evidence>
<evidence type="ECO:0000256" key="1">
    <source>
        <dbReference type="ARBA" id="ARBA00004651"/>
    </source>
</evidence>
<protein>
    <recommendedName>
        <fullName evidence="10">Na/Pi cotransporter family protein</fullName>
    </recommendedName>
</protein>
<feature type="transmembrane region" description="Helical" evidence="7">
    <location>
        <begin position="80"/>
        <end position="104"/>
    </location>
</feature>
<name>A0ABX4EYX6_9BORD</name>
<evidence type="ECO:0000256" key="6">
    <source>
        <dbReference type="SAM" id="MobiDB-lite"/>
    </source>
</evidence>
<feature type="transmembrane region" description="Helical" evidence="7">
    <location>
        <begin position="252"/>
        <end position="279"/>
    </location>
</feature>
<dbReference type="Pfam" id="PF02690">
    <property type="entry name" value="Na_Pi_cotrans"/>
    <property type="match status" value="2"/>
</dbReference>
<keyword evidence="5 7" id="KW-0472">Membrane</keyword>
<feature type="transmembrane region" description="Helical" evidence="7">
    <location>
        <begin position="215"/>
        <end position="232"/>
    </location>
</feature>
<feature type="transmembrane region" description="Helical" evidence="7">
    <location>
        <begin position="291"/>
        <end position="309"/>
    </location>
</feature>
<evidence type="ECO:0000256" key="4">
    <source>
        <dbReference type="ARBA" id="ARBA00022989"/>
    </source>
</evidence>
<gene>
    <name evidence="8" type="ORF">CAL27_07715</name>
</gene>
<sequence>MVRVTRRGPSHGKDSGYRRGASPRRGGITFNLSNRTCRFAVIALTECQQVCRGGTAASGSRHADTRLQCGVGNIGKFFDAALTMITLAELLSGLGLLFIGLRLLGQHLRQAAGMRMRRALRAATASRWSGLLAGAMAGALAQSSNAVTLITANLVQGRVMSLAQAAPVVAGANAGTAALVFLATLDLRLVVLYMVAAAGLSLHFKLDRHAARRDWIWAGLGLALLFMGLDLIKHAPAGLSADDWRALLGQGLSLPVAALLGAVMALVTQSASAASILAVAALHGGFIGFDAAFWIMTGANVGSGVAVLLSGSGLRGSGRRLCLIHVMVKLGGSAIVAPAWLLGARGIDAAAAGAPLLLALLFLAMQVAGALPLTLWRERAVALAERFTPDDPVELASQPHYIYDRAVEDPLNALVLAALERDRLVRRLPALLPDLDSALAPAPAPAPQRRAELEGARSIVLQTEAFLVSLMSRSPARAVLDQALHAQSQLENLRALLDTVEGFARIVDARGAHPTLLFNLSEALRTLAGLLADTAGEGGPDADDLDTLIRISGDRGELLERMRRQVAASDAHDEAAMRDLLAATRLFERAVWLIGRMAIARRERESLPQAV</sequence>
<organism evidence="8 9">
    <name type="scientific">Bordetella genomosp. 1</name>
    <dbReference type="NCBI Taxonomy" id="1395607"/>
    <lineage>
        <taxon>Bacteria</taxon>
        <taxon>Pseudomonadati</taxon>
        <taxon>Pseudomonadota</taxon>
        <taxon>Betaproteobacteria</taxon>
        <taxon>Burkholderiales</taxon>
        <taxon>Alcaligenaceae</taxon>
        <taxon>Bordetella</taxon>
    </lineage>
</organism>
<keyword evidence="4 7" id="KW-1133">Transmembrane helix</keyword>
<feature type="region of interest" description="Disordered" evidence="6">
    <location>
        <begin position="1"/>
        <end position="22"/>
    </location>
</feature>
<reference evidence="8 9" key="1">
    <citation type="submission" date="2017-05" db="EMBL/GenBank/DDBJ databases">
        <title>Complete and WGS of Bordetella genogroups.</title>
        <authorList>
            <person name="Spilker T."/>
            <person name="Lipuma J."/>
        </authorList>
    </citation>
    <scope>NUCLEOTIDE SEQUENCE [LARGE SCALE GENOMIC DNA]</scope>
    <source>
        <strain evidence="8 9">AU9795</strain>
    </source>
</reference>
<comment type="subcellular location">
    <subcellularLocation>
        <location evidence="1">Cell membrane</location>
        <topology evidence="1">Multi-pass membrane protein</topology>
    </subcellularLocation>
</comment>
<evidence type="ECO:0000256" key="7">
    <source>
        <dbReference type="SAM" id="Phobius"/>
    </source>
</evidence>
<feature type="compositionally biased region" description="Basic residues" evidence="6">
    <location>
        <begin position="1"/>
        <end position="10"/>
    </location>
</feature>
<comment type="caution">
    <text evidence="8">The sequence shown here is derived from an EMBL/GenBank/DDBJ whole genome shotgun (WGS) entry which is preliminary data.</text>
</comment>
<dbReference type="InterPro" id="IPR003841">
    <property type="entry name" value="Na/Pi_transpt"/>
</dbReference>
<evidence type="ECO:0000313" key="9">
    <source>
        <dbReference type="Proteomes" id="UP000216354"/>
    </source>
</evidence>
<proteinExistence type="predicted"/>